<dbReference type="OrthoDB" id="2157530at2759"/>
<protein>
    <submittedName>
        <fullName evidence="2">Heterokaryon incompatibility</fullName>
    </submittedName>
</protein>
<dbReference type="Proteomes" id="UP000799324">
    <property type="component" value="Unassembled WGS sequence"/>
</dbReference>
<dbReference type="EMBL" id="MU004300">
    <property type="protein sequence ID" value="KAF2660329.1"/>
    <property type="molecule type" value="Genomic_DNA"/>
</dbReference>
<evidence type="ECO:0000259" key="1">
    <source>
        <dbReference type="Pfam" id="PF06985"/>
    </source>
</evidence>
<proteinExistence type="predicted"/>
<evidence type="ECO:0000313" key="3">
    <source>
        <dbReference type="Proteomes" id="UP000799324"/>
    </source>
</evidence>
<sequence>PFTALSYVWGTYSPVPDVIVCNDVQFKVTSNLHSALQHLRRSLGKFTIWVDAICIKQENSEEKQKQIPLMSEIYSRAEYVYIWLGEGTARTDRAM</sequence>
<dbReference type="InterPro" id="IPR010730">
    <property type="entry name" value="HET"/>
</dbReference>
<dbReference type="PANTHER" id="PTHR24148">
    <property type="entry name" value="ANKYRIN REPEAT DOMAIN-CONTAINING PROTEIN 39 HOMOLOG-RELATED"/>
    <property type="match status" value="1"/>
</dbReference>
<organism evidence="2 3">
    <name type="scientific">Lophiostoma macrostomum CBS 122681</name>
    <dbReference type="NCBI Taxonomy" id="1314788"/>
    <lineage>
        <taxon>Eukaryota</taxon>
        <taxon>Fungi</taxon>
        <taxon>Dikarya</taxon>
        <taxon>Ascomycota</taxon>
        <taxon>Pezizomycotina</taxon>
        <taxon>Dothideomycetes</taxon>
        <taxon>Pleosporomycetidae</taxon>
        <taxon>Pleosporales</taxon>
        <taxon>Lophiostomataceae</taxon>
        <taxon>Lophiostoma</taxon>
    </lineage>
</organism>
<feature type="non-terminal residue" evidence="2">
    <location>
        <position position="1"/>
    </location>
</feature>
<gene>
    <name evidence="2" type="ORF">K491DRAFT_571458</name>
</gene>
<feature type="non-terminal residue" evidence="2">
    <location>
        <position position="95"/>
    </location>
</feature>
<name>A0A6A6TJW4_9PLEO</name>
<reference evidence="2" key="1">
    <citation type="journal article" date="2020" name="Stud. Mycol.">
        <title>101 Dothideomycetes genomes: a test case for predicting lifestyles and emergence of pathogens.</title>
        <authorList>
            <person name="Haridas S."/>
            <person name="Albert R."/>
            <person name="Binder M."/>
            <person name="Bloem J."/>
            <person name="Labutti K."/>
            <person name="Salamov A."/>
            <person name="Andreopoulos B."/>
            <person name="Baker S."/>
            <person name="Barry K."/>
            <person name="Bills G."/>
            <person name="Bluhm B."/>
            <person name="Cannon C."/>
            <person name="Castanera R."/>
            <person name="Culley D."/>
            <person name="Daum C."/>
            <person name="Ezra D."/>
            <person name="Gonzalez J."/>
            <person name="Henrissat B."/>
            <person name="Kuo A."/>
            <person name="Liang C."/>
            <person name="Lipzen A."/>
            <person name="Lutzoni F."/>
            <person name="Magnuson J."/>
            <person name="Mondo S."/>
            <person name="Nolan M."/>
            <person name="Ohm R."/>
            <person name="Pangilinan J."/>
            <person name="Park H.-J."/>
            <person name="Ramirez L."/>
            <person name="Alfaro M."/>
            <person name="Sun H."/>
            <person name="Tritt A."/>
            <person name="Yoshinaga Y."/>
            <person name="Zwiers L.-H."/>
            <person name="Turgeon B."/>
            <person name="Goodwin S."/>
            <person name="Spatafora J."/>
            <person name="Crous P."/>
            <person name="Grigoriev I."/>
        </authorList>
    </citation>
    <scope>NUCLEOTIDE SEQUENCE</scope>
    <source>
        <strain evidence="2">CBS 122681</strain>
    </source>
</reference>
<dbReference type="InterPro" id="IPR052895">
    <property type="entry name" value="HetReg/Transcr_Mod"/>
</dbReference>
<dbReference type="AlphaFoldDB" id="A0A6A6TJW4"/>
<dbReference type="PANTHER" id="PTHR24148:SF64">
    <property type="entry name" value="HETEROKARYON INCOMPATIBILITY DOMAIN-CONTAINING PROTEIN"/>
    <property type="match status" value="1"/>
</dbReference>
<keyword evidence="3" id="KW-1185">Reference proteome</keyword>
<accession>A0A6A6TJW4</accession>
<feature type="domain" description="Heterokaryon incompatibility" evidence="1">
    <location>
        <begin position="2"/>
        <end position="91"/>
    </location>
</feature>
<dbReference type="Pfam" id="PF06985">
    <property type="entry name" value="HET"/>
    <property type="match status" value="1"/>
</dbReference>
<evidence type="ECO:0000313" key="2">
    <source>
        <dbReference type="EMBL" id="KAF2660329.1"/>
    </source>
</evidence>